<name>A0A9Q8Z6V6_CURCL</name>
<evidence type="ECO:0000313" key="2">
    <source>
        <dbReference type="Proteomes" id="UP001056012"/>
    </source>
</evidence>
<dbReference type="Gene3D" id="1.25.40.10">
    <property type="entry name" value="Tetratricopeptide repeat domain"/>
    <property type="match status" value="1"/>
</dbReference>
<protein>
    <recommendedName>
        <fullName evidence="3">DUF924-domain-containing protein</fullName>
    </recommendedName>
</protein>
<dbReference type="AlphaFoldDB" id="A0A9Q8Z6V6"/>
<dbReference type="Gene3D" id="1.20.58.320">
    <property type="entry name" value="TPR-like"/>
    <property type="match status" value="1"/>
</dbReference>
<dbReference type="Pfam" id="PF06041">
    <property type="entry name" value="DUF924"/>
    <property type="match status" value="1"/>
</dbReference>
<dbReference type="OrthoDB" id="414698at2759"/>
<gene>
    <name evidence="1" type="ORF">yc1106_04165</name>
</gene>
<sequence>MLTRFTVFTLLRSIPSSPHFSRIRSSNLQPLYQCAMSTSSNFHLNPSIFNRTLYDRVTETWFQDLGTSGHEFHNSIVTRWFIPTPKERAAFDEVCRGSFSHALEAIGPDAFPAATAQPFVDELHRIAEQTSTENGEEAAWTALSMALLLDQMPRNIYRTNAELPLVYKHYDRMALQLSRTLLSPSSPIPRPDLHPIFRRSAAHRMWFYMPLIHSEDVSDHDLAHGIVAEFVKEVDGLDGYEGTQKFLEGYTKSAKEHREILDRFGRYPHRNGALGRQSTEEEKRFIEEGGATFGVAQEKKEAVL</sequence>
<keyword evidence="2" id="KW-1185">Reference proteome</keyword>
<reference evidence="1" key="1">
    <citation type="submission" date="2021-12" db="EMBL/GenBank/DDBJ databases">
        <title>Curvularia clavata genome.</title>
        <authorList>
            <person name="Cao Y."/>
        </authorList>
    </citation>
    <scope>NUCLEOTIDE SEQUENCE</scope>
    <source>
        <strain evidence="1">Yc1106</strain>
    </source>
</reference>
<dbReference type="Proteomes" id="UP001056012">
    <property type="component" value="Chromosome 3"/>
</dbReference>
<evidence type="ECO:0000313" key="1">
    <source>
        <dbReference type="EMBL" id="USP76891.1"/>
    </source>
</evidence>
<dbReference type="InterPro" id="IPR011990">
    <property type="entry name" value="TPR-like_helical_dom_sf"/>
</dbReference>
<dbReference type="SUPFAM" id="SSF48452">
    <property type="entry name" value="TPR-like"/>
    <property type="match status" value="1"/>
</dbReference>
<evidence type="ECO:0008006" key="3">
    <source>
        <dbReference type="Google" id="ProtNLM"/>
    </source>
</evidence>
<dbReference type="InterPro" id="IPR010323">
    <property type="entry name" value="DUF924"/>
</dbReference>
<dbReference type="EMBL" id="CP089276">
    <property type="protein sequence ID" value="USP76891.1"/>
    <property type="molecule type" value="Genomic_DNA"/>
</dbReference>
<organism evidence="1 2">
    <name type="scientific">Curvularia clavata</name>
    <dbReference type="NCBI Taxonomy" id="95742"/>
    <lineage>
        <taxon>Eukaryota</taxon>
        <taxon>Fungi</taxon>
        <taxon>Dikarya</taxon>
        <taxon>Ascomycota</taxon>
        <taxon>Pezizomycotina</taxon>
        <taxon>Dothideomycetes</taxon>
        <taxon>Pleosporomycetidae</taxon>
        <taxon>Pleosporales</taxon>
        <taxon>Pleosporineae</taxon>
        <taxon>Pleosporaceae</taxon>
        <taxon>Curvularia</taxon>
    </lineage>
</organism>
<accession>A0A9Q8Z6V6</accession>
<proteinExistence type="predicted"/>
<dbReference type="VEuPathDB" id="FungiDB:yc1106_04165"/>